<evidence type="ECO:0000256" key="1">
    <source>
        <dbReference type="ARBA" id="ARBA00022669"/>
    </source>
</evidence>
<protein>
    <recommendedName>
        <fullName evidence="7">Chitin-binding type-2 domain-containing protein</fullName>
    </recommendedName>
</protein>
<keyword evidence="9" id="KW-1185">Reference proteome</keyword>
<evidence type="ECO:0000256" key="5">
    <source>
        <dbReference type="ARBA" id="ARBA00023180"/>
    </source>
</evidence>
<dbReference type="GO" id="GO:0008061">
    <property type="term" value="F:chitin binding"/>
    <property type="evidence" value="ECO:0007669"/>
    <property type="project" value="UniProtKB-KW"/>
</dbReference>
<evidence type="ECO:0000256" key="4">
    <source>
        <dbReference type="ARBA" id="ARBA00023157"/>
    </source>
</evidence>
<dbReference type="EMBL" id="JAPWDV010000003">
    <property type="protein sequence ID" value="KAJ6217448.1"/>
    <property type="molecule type" value="Genomic_DNA"/>
</dbReference>
<evidence type="ECO:0000256" key="2">
    <source>
        <dbReference type="ARBA" id="ARBA00022729"/>
    </source>
</evidence>
<feature type="region of interest" description="Disordered" evidence="6">
    <location>
        <begin position="144"/>
        <end position="164"/>
    </location>
</feature>
<gene>
    <name evidence="8" type="ORF">RDWZM_008605</name>
</gene>
<evidence type="ECO:0000313" key="8">
    <source>
        <dbReference type="EMBL" id="KAJ6217448.1"/>
    </source>
</evidence>
<evidence type="ECO:0000256" key="6">
    <source>
        <dbReference type="SAM" id="MobiDB-lite"/>
    </source>
</evidence>
<name>A0A9Q0RJ03_BLOTA</name>
<feature type="domain" description="Chitin-binding type-2" evidence="7">
    <location>
        <begin position="81"/>
        <end position="135"/>
    </location>
</feature>
<evidence type="ECO:0000256" key="3">
    <source>
        <dbReference type="ARBA" id="ARBA00022737"/>
    </source>
</evidence>
<sequence length="164" mass="19354">MGTNHLEEGQFFHLIPLTKDDSDFECPKPSGRFGRESDCRTFYSCVSNQARVALCPPMTQYDDRLKTCYITNYVECYQKEQFVCPEKNGNFRNNKCDRYFICKNGKSYMRKCPVTTLYDIKLKRCANYFWANCNEIDNQNIPDNQDNQVVKKNPKNETIFQNEK</sequence>
<dbReference type="InterPro" id="IPR036508">
    <property type="entry name" value="Chitin-bd_dom_sf"/>
</dbReference>
<keyword evidence="3" id="KW-0677">Repeat</keyword>
<dbReference type="OMA" id="ANCNEID"/>
<comment type="caution">
    <text evidence="8">The sequence shown here is derived from an EMBL/GenBank/DDBJ whole genome shotgun (WGS) entry which is preliminary data.</text>
</comment>
<keyword evidence="2" id="KW-0732">Signal</keyword>
<dbReference type="Proteomes" id="UP001142055">
    <property type="component" value="Chromosome 3"/>
</dbReference>
<keyword evidence="4" id="KW-1015">Disulfide bond</keyword>
<dbReference type="SUPFAM" id="SSF57625">
    <property type="entry name" value="Invertebrate chitin-binding proteins"/>
    <property type="match status" value="2"/>
</dbReference>
<dbReference type="InterPro" id="IPR051940">
    <property type="entry name" value="Chitin_bind-dev_reg"/>
</dbReference>
<proteinExistence type="predicted"/>
<dbReference type="AlphaFoldDB" id="A0A9Q0RJ03"/>
<keyword evidence="1" id="KW-0147">Chitin-binding</keyword>
<dbReference type="Gene3D" id="2.170.140.10">
    <property type="entry name" value="Chitin binding domain"/>
    <property type="match status" value="2"/>
</dbReference>
<evidence type="ECO:0000259" key="7">
    <source>
        <dbReference type="PROSITE" id="PS50940"/>
    </source>
</evidence>
<dbReference type="GO" id="GO:0005576">
    <property type="term" value="C:extracellular region"/>
    <property type="evidence" value="ECO:0007669"/>
    <property type="project" value="InterPro"/>
</dbReference>
<dbReference type="PROSITE" id="PS50940">
    <property type="entry name" value="CHIT_BIND_II"/>
    <property type="match status" value="2"/>
</dbReference>
<dbReference type="SMART" id="SM00494">
    <property type="entry name" value="ChtBD2"/>
    <property type="match status" value="2"/>
</dbReference>
<dbReference type="PANTHER" id="PTHR23301">
    <property type="entry name" value="CHITIN BINDING PERITROPHIN-A"/>
    <property type="match status" value="1"/>
</dbReference>
<organism evidence="8 9">
    <name type="scientific">Blomia tropicalis</name>
    <name type="common">Mite</name>
    <dbReference type="NCBI Taxonomy" id="40697"/>
    <lineage>
        <taxon>Eukaryota</taxon>
        <taxon>Metazoa</taxon>
        <taxon>Ecdysozoa</taxon>
        <taxon>Arthropoda</taxon>
        <taxon>Chelicerata</taxon>
        <taxon>Arachnida</taxon>
        <taxon>Acari</taxon>
        <taxon>Acariformes</taxon>
        <taxon>Sarcoptiformes</taxon>
        <taxon>Astigmata</taxon>
        <taxon>Glycyphagoidea</taxon>
        <taxon>Echimyopodidae</taxon>
        <taxon>Blomia</taxon>
    </lineage>
</organism>
<feature type="domain" description="Chitin-binding type-2" evidence="7">
    <location>
        <begin position="23"/>
        <end position="78"/>
    </location>
</feature>
<reference evidence="8" key="1">
    <citation type="submission" date="2022-12" db="EMBL/GenBank/DDBJ databases">
        <title>Genome assemblies of Blomia tropicalis.</title>
        <authorList>
            <person name="Cui Y."/>
        </authorList>
    </citation>
    <scope>NUCLEOTIDE SEQUENCE</scope>
    <source>
        <tissue evidence="8">Adult mites</tissue>
    </source>
</reference>
<accession>A0A9Q0RJ03</accession>
<dbReference type="Pfam" id="PF01607">
    <property type="entry name" value="CBM_14"/>
    <property type="match status" value="2"/>
</dbReference>
<evidence type="ECO:0000313" key="9">
    <source>
        <dbReference type="Proteomes" id="UP001142055"/>
    </source>
</evidence>
<dbReference type="InterPro" id="IPR002557">
    <property type="entry name" value="Chitin-bd_dom"/>
</dbReference>
<dbReference type="PANTHER" id="PTHR23301:SF0">
    <property type="entry name" value="CHITIN-BINDING TYPE-2 DOMAIN-CONTAINING PROTEIN-RELATED"/>
    <property type="match status" value="1"/>
</dbReference>
<keyword evidence="5" id="KW-0325">Glycoprotein</keyword>